<feature type="compositionally biased region" description="Basic and acidic residues" evidence="2">
    <location>
        <begin position="608"/>
        <end position="638"/>
    </location>
</feature>
<evidence type="ECO:0000259" key="3">
    <source>
        <dbReference type="Pfam" id="PF09329"/>
    </source>
</evidence>
<feature type="compositionally biased region" description="Basic and acidic residues" evidence="2">
    <location>
        <begin position="517"/>
        <end position="530"/>
    </location>
</feature>
<dbReference type="OMA" id="GKPCGSW"/>
<dbReference type="GO" id="GO:0043596">
    <property type="term" value="C:nuclear replication fork"/>
    <property type="evidence" value="ECO:0007669"/>
    <property type="project" value="TreeGrafter"/>
</dbReference>
<dbReference type="OrthoDB" id="202825at2759"/>
<dbReference type="GO" id="GO:0003688">
    <property type="term" value="F:DNA replication origin binding"/>
    <property type="evidence" value="ECO:0007669"/>
    <property type="project" value="TreeGrafter"/>
</dbReference>
<feature type="compositionally biased region" description="Basic and acidic residues" evidence="2">
    <location>
        <begin position="717"/>
        <end position="730"/>
    </location>
</feature>
<feature type="compositionally biased region" description="Low complexity" evidence="2">
    <location>
        <begin position="27"/>
        <end position="42"/>
    </location>
</feature>
<protein>
    <recommendedName>
        <fullName evidence="3">Zinc finger Mcm10/DnaG-type domain-containing protein</fullName>
    </recommendedName>
</protein>
<feature type="compositionally biased region" description="Basic and acidic residues" evidence="2">
    <location>
        <begin position="304"/>
        <end position="321"/>
    </location>
</feature>
<dbReference type="PANTHER" id="PTHR13454">
    <property type="entry name" value="PROTEIN MCM10 HOMOLOG"/>
    <property type="match status" value="1"/>
</dbReference>
<feature type="region of interest" description="Disordered" evidence="2">
    <location>
        <begin position="608"/>
        <end position="649"/>
    </location>
</feature>
<dbReference type="Gene3D" id="2.40.50.140">
    <property type="entry name" value="Nucleic acid-binding proteins"/>
    <property type="match status" value="1"/>
</dbReference>
<dbReference type="Proteomes" id="UP000054196">
    <property type="component" value="Unassembled WGS sequence"/>
</dbReference>
<sequence length="769" mass="82659">MESVILKARQQEERQAAIRAQIAALQAQLVDPSSASTSSQRSTGNLGGNISRQQKRKAEEHIHVLAPRTPSPKKKKTDRFSAFEGRARASEASAPSRPSSSSTASGSGASKPLPSKNVHTVTPALKPAASAVVGKLAAYTKQQGAKAENEEEIARSAGFADAPACMNIAQRDENLAIVEELQMGTGEREHQPPPGDPAFNTLEPNSGIRLSSRALPYEDFQEHLRGRFFLSPSLLYSVVRLLPNRAGYDVPVPGDWVTVAVVAERGPIKFSRAPVGAPREEDESAVREDGAIQVRPAHVASGDQKQDKGKQKQKEDKEAGKPHGKKYVSIKLVDFGARSAASSNSKATIRGDAFLTLLLFESDSVETVEHDEEEEDGRKMKAKAKGKAKEKVYKGGSRGAFEKMAKLKEGAVVALLNPRILKPFQRSADDPHPVTNILALTPESAASIEILGTARDLGMCTVTKRDGKTCGAWVDKRVADVCEWHVQHAVQSRRAARPEFSLGTSGMSSKATHKRKHDYDPRRQWGLKPEDNHLDGGGATYVVSGHVVSGSGSGVGEGGLGAGLFVGESLGREVQAKAARKKAGREAERTLKLLVERDREGMRAVVRAREAVTTRKENAKDTKGKEKEKEKEKEKAVENDGAVKGSESKKGGYSAAIIKNLGFDPALKAGHGASEQYKEDEKLKLLSALQSSRTAANIELGPRPGKRIRSAVMAPPKGKEQNKGLKENVPRRSAAFGRPVGLISGDTEIDLDEDSSEVEVEAAVMAGVK</sequence>
<evidence type="ECO:0000313" key="5">
    <source>
        <dbReference type="Proteomes" id="UP000054196"/>
    </source>
</evidence>
<dbReference type="InterPro" id="IPR015408">
    <property type="entry name" value="Znf_Mcm10/DnaG"/>
</dbReference>
<proteinExistence type="inferred from homology"/>
<dbReference type="PANTHER" id="PTHR13454:SF11">
    <property type="entry name" value="PROTEIN MCM10 HOMOLOG"/>
    <property type="match status" value="1"/>
</dbReference>
<dbReference type="KEGG" id="psq:PUNSTDRAFT_146103"/>
<organism evidence="4 5">
    <name type="scientific">Punctularia strigosozonata (strain HHB-11173)</name>
    <name type="common">White-rot fungus</name>
    <dbReference type="NCBI Taxonomy" id="741275"/>
    <lineage>
        <taxon>Eukaryota</taxon>
        <taxon>Fungi</taxon>
        <taxon>Dikarya</taxon>
        <taxon>Basidiomycota</taxon>
        <taxon>Agaricomycotina</taxon>
        <taxon>Agaricomycetes</taxon>
        <taxon>Corticiales</taxon>
        <taxon>Punctulariaceae</taxon>
        <taxon>Punctularia</taxon>
    </lineage>
</organism>
<feature type="region of interest" description="Disordered" evidence="2">
    <location>
        <begin position="696"/>
        <end position="731"/>
    </location>
</feature>
<feature type="region of interest" description="Disordered" evidence="2">
    <location>
        <begin position="272"/>
        <end position="323"/>
    </location>
</feature>
<dbReference type="eggNOG" id="KOG3056">
    <property type="taxonomic scope" value="Eukaryota"/>
</dbReference>
<feature type="region of interest" description="Disordered" evidence="2">
    <location>
        <begin position="500"/>
        <end position="530"/>
    </location>
</feature>
<dbReference type="AlphaFoldDB" id="R7S4V9"/>
<evidence type="ECO:0000256" key="1">
    <source>
        <dbReference type="ARBA" id="ARBA00009679"/>
    </source>
</evidence>
<feature type="region of interest" description="Disordered" evidence="2">
    <location>
        <begin position="27"/>
        <end position="119"/>
    </location>
</feature>
<evidence type="ECO:0000313" key="4">
    <source>
        <dbReference type="EMBL" id="EIN05263.1"/>
    </source>
</evidence>
<dbReference type="InterPro" id="IPR012340">
    <property type="entry name" value="NA-bd_OB-fold"/>
</dbReference>
<name>R7S4V9_PUNST</name>
<accession>R7S4V9</accession>
<feature type="compositionally biased region" description="Basic and acidic residues" evidence="2">
    <location>
        <begin position="78"/>
        <end position="89"/>
    </location>
</feature>
<dbReference type="InterPro" id="IPR040184">
    <property type="entry name" value="Mcm10"/>
</dbReference>
<dbReference type="HOGENOM" id="CLU_015393_1_0_1"/>
<reference evidence="5" key="1">
    <citation type="journal article" date="2012" name="Science">
        <title>The Paleozoic origin of enzymatic lignin decomposition reconstructed from 31 fungal genomes.</title>
        <authorList>
            <person name="Floudas D."/>
            <person name="Binder M."/>
            <person name="Riley R."/>
            <person name="Barry K."/>
            <person name="Blanchette R.A."/>
            <person name="Henrissat B."/>
            <person name="Martinez A.T."/>
            <person name="Otillar R."/>
            <person name="Spatafora J.W."/>
            <person name="Yadav J.S."/>
            <person name="Aerts A."/>
            <person name="Benoit I."/>
            <person name="Boyd A."/>
            <person name="Carlson A."/>
            <person name="Copeland A."/>
            <person name="Coutinho P.M."/>
            <person name="de Vries R.P."/>
            <person name="Ferreira P."/>
            <person name="Findley K."/>
            <person name="Foster B."/>
            <person name="Gaskell J."/>
            <person name="Glotzer D."/>
            <person name="Gorecki P."/>
            <person name="Heitman J."/>
            <person name="Hesse C."/>
            <person name="Hori C."/>
            <person name="Igarashi K."/>
            <person name="Jurgens J.A."/>
            <person name="Kallen N."/>
            <person name="Kersten P."/>
            <person name="Kohler A."/>
            <person name="Kuees U."/>
            <person name="Kumar T.K.A."/>
            <person name="Kuo A."/>
            <person name="LaButti K."/>
            <person name="Larrondo L.F."/>
            <person name="Lindquist E."/>
            <person name="Ling A."/>
            <person name="Lombard V."/>
            <person name="Lucas S."/>
            <person name="Lundell T."/>
            <person name="Martin R."/>
            <person name="McLaughlin D.J."/>
            <person name="Morgenstern I."/>
            <person name="Morin E."/>
            <person name="Murat C."/>
            <person name="Nagy L.G."/>
            <person name="Nolan M."/>
            <person name="Ohm R.A."/>
            <person name="Patyshakuliyeva A."/>
            <person name="Rokas A."/>
            <person name="Ruiz-Duenas F.J."/>
            <person name="Sabat G."/>
            <person name="Salamov A."/>
            <person name="Samejima M."/>
            <person name="Schmutz J."/>
            <person name="Slot J.C."/>
            <person name="St John F."/>
            <person name="Stenlid J."/>
            <person name="Sun H."/>
            <person name="Sun S."/>
            <person name="Syed K."/>
            <person name="Tsang A."/>
            <person name="Wiebenga A."/>
            <person name="Young D."/>
            <person name="Pisabarro A."/>
            <person name="Eastwood D.C."/>
            <person name="Martin F."/>
            <person name="Cullen D."/>
            <person name="Grigoriev I.V."/>
            <person name="Hibbett D.S."/>
        </authorList>
    </citation>
    <scope>NUCLEOTIDE SEQUENCE [LARGE SCALE GENOMIC DNA]</scope>
    <source>
        <strain evidence="5">HHB-11173 SS5</strain>
    </source>
</reference>
<dbReference type="Pfam" id="PF09329">
    <property type="entry name" value="zf-primase"/>
    <property type="match status" value="1"/>
</dbReference>
<keyword evidence="5" id="KW-1185">Reference proteome</keyword>
<feature type="compositionally biased region" description="Low complexity" evidence="2">
    <location>
        <begin position="90"/>
        <end position="110"/>
    </location>
</feature>
<gene>
    <name evidence="4" type="ORF">PUNSTDRAFT_146103</name>
</gene>
<dbReference type="GO" id="GO:0006270">
    <property type="term" value="P:DNA replication initiation"/>
    <property type="evidence" value="ECO:0007669"/>
    <property type="project" value="InterPro"/>
</dbReference>
<dbReference type="EMBL" id="JH687551">
    <property type="protein sequence ID" value="EIN05263.1"/>
    <property type="molecule type" value="Genomic_DNA"/>
</dbReference>
<evidence type="ECO:0000256" key="2">
    <source>
        <dbReference type="SAM" id="MobiDB-lite"/>
    </source>
</evidence>
<dbReference type="RefSeq" id="XP_007387666.1">
    <property type="nucleotide sequence ID" value="XM_007387604.1"/>
</dbReference>
<feature type="domain" description="Zinc finger Mcm10/DnaG-type" evidence="3">
    <location>
        <begin position="452"/>
        <end position="497"/>
    </location>
</feature>
<dbReference type="GeneID" id="18881576"/>
<comment type="similarity">
    <text evidence="1">Belongs to the MCM10 family.</text>
</comment>
<dbReference type="GO" id="GO:0003697">
    <property type="term" value="F:single-stranded DNA binding"/>
    <property type="evidence" value="ECO:0007669"/>
    <property type="project" value="InterPro"/>
</dbReference>